<gene>
    <name evidence="1" type="ORF">TSPI_06603</name>
</gene>
<evidence type="ECO:0000313" key="1">
    <source>
        <dbReference type="EMBL" id="KAL1246449.1"/>
    </source>
</evidence>
<keyword evidence="2" id="KW-1185">Reference proteome</keyword>
<organism evidence="1 2">
    <name type="scientific">Trichinella spiralis</name>
    <name type="common">Trichina worm</name>
    <dbReference type="NCBI Taxonomy" id="6334"/>
    <lineage>
        <taxon>Eukaryota</taxon>
        <taxon>Metazoa</taxon>
        <taxon>Ecdysozoa</taxon>
        <taxon>Nematoda</taxon>
        <taxon>Enoplea</taxon>
        <taxon>Dorylaimia</taxon>
        <taxon>Trichinellida</taxon>
        <taxon>Trichinellidae</taxon>
        <taxon>Trichinella</taxon>
    </lineage>
</organism>
<accession>A0ABR3L458</accession>
<evidence type="ECO:0000313" key="2">
    <source>
        <dbReference type="Proteomes" id="UP001558632"/>
    </source>
</evidence>
<name>A0ABR3L458_TRISP</name>
<proteinExistence type="predicted"/>
<reference evidence="1 2" key="1">
    <citation type="submission" date="2024-07" db="EMBL/GenBank/DDBJ databases">
        <title>Enhanced genomic and transcriptomic resources for Trichinella pseudospiralis and T. spiralis underpin the discovery of pronounced molecular differences between stages and species.</title>
        <authorList>
            <person name="Pasi K.K."/>
            <person name="La Rosa G."/>
            <person name="Gomez-Morales M.A."/>
            <person name="Tosini F."/>
            <person name="Sumanam S."/>
            <person name="Young N.D."/>
            <person name="Chang B.C."/>
            <person name="Robin G.B."/>
        </authorList>
    </citation>
    <scope>NUCLEOTIDE SEQUENCE [LARGE SCALE GENOMIC DNA]</scope>
    <source>
        <strain evidence="1">ISS534</strain>
    </source>
</reference>
<protein>
    <submittedName>
        <fullName evidence="1">Dihydrolipoyl dehydrogenase</fullName>
    </submittedName>
</protein>
<dbReference type="EMBL" id="JBEUSY010000004">
    <property type="protein sequence ID" value="KAL1246449.1"/>
    <property type="molecule type" value="Genomic_DNA"/>
</dbReference>
<comment type="caution">
    <text evidence="1">The sequence shown here is derived from an EMBL/GenBank/DDBJ whole genome shotgun (WGS) entry which is preliminary data.</text>
</comment>
<sequence length="145" mass="16197">MIDQQQQQQNEQNDLLQLWCNKVGCHWSVATGTADISLSNGAVTTLSVVCVVGALCVKKHTFARVQKRVEESESTASAGIIYAHSCADWNRLAWTNNRFNHKQLCDLTNERTPTSLHIASRLLIFWQVTVLSDDCNNNAGRPLID</sequence>
<dbReference type="Proteomes" id="UP001558632">
    <property type="component" value="Unassembled WGS sequence"/>
</dbReference>